<evidence type="ECO:0000256" key="6">
    <source>
        <dbReference type="ARBA" id="ARBA00022692"/>
    </source>
</evidence>
<evidence type="ECO:0000256" key="1">
    <source>
        <dbReference type="ARBA" id="ARBA00004651"/>
    </source>
</evidence>
<dbReference type="OrthoDB" id="9814417at2"/>
<dbReference type="AlphaFoldDB" id="A0A418XWP9"/>
<comment type="catalytic activity">
    <reaction evidence="13 14">
        <text>heme b + (2E,6E)-farnesyl diphosphate + H2O = Fe(II)-heme o + diphosphate</text>
        <dbReference type="Rhea" id="RHEA:28070"/>
        <dbReference type="ChEBI" id="CHEBI:15377"/>
        <dbReference type="ChEBI" id="CHEBI:33019"/>
        <dbReference type="ChEBI" id="CHEBI:60344"/>
        <dbReference type="ChEBI" id="CHEBI:60530"/>
        <dbReference type="ChEBI" id="CHEBI:175763"/>
        <dbReference type="EC" id="2.5.1.141"/>
    </reaction>
</comment>
<dbReference type="PANTHER" id="PTHR43448">
    <property type="entry name" value="PROTOHEME IX FARNESYLTRANSFERASE, MITOCHONDRIAL"/>
    <property type="match status" value="1"/>
</dbReference>
<dbReference type="InterPro" id="IPR006369">
    <property type="entry name" value="Protohaem_IX_farnesylTrfase"/>
</dbReference>
<protein>
    <recommendedName>
        <fullName evidence="11 14">Protoheme IX farnesyltransferase</fullName>
        <ecNumber evidence="3 14">2.5.1.141</ecNumber>
    </recommendedName>
    <alternativeName>
        <fullName evidence="12 14">Heme B farnesyltransferase</fullName>
    </alternativeName>
    <alternativeName>
        <fullName evidence="10 14">Heme O synthase</fullName>
    </alternativeName>
</protein>
<dbReference type="CDD" id="cd13957">
    <property type="entry name" value="PT_UbiA_Cox10"/>
    <property type="match status" value="1"/>
</dbReference>
<evidence type="ECO:0000313" key="16">
    <source>
        <dbReference type="Proteomes" id="UP000283734"/>
    </source>
</evidence>
<keyword evidence="7 14" id="KW-1133">Transmembrane helix</keyword>
<keyword evidence="4 14" id="KW-1003">Cell membrane</keyword>
<dbReference type="PROSITE" id="PS00943">
    <property type="entry name" value="UBIA"/>
    <property type="match status" value="1"/>
</dbReference>
<evidence type="ECO:0000256" key="13">
    <source>
        <dbReference type="ARBA" id="ARBA00047690"/>
    </source>
</evidence>
<comment type="similarity">
    <text evidence="14">Belongs to the UbiA prenyltransferase family. Protoheme IX farnesyltransferase subfamily.</text>
</comment>
<feature type="transmembrane region" description="Helical" evidence="14">
    <location>
        <begin position="129"/>
        <end position="147"/>
    </location>
</feature>
<proteinExistence type="inferred from homology"/>
<gene>
    <name evidence="14" type="primary">cyoE</name>
    <name evidence="15" type="ORF">D4A39_10890</name>
</gene>
<comment type="function">
    <text evidence="14">Converts heme B (protoheme IX) to heme O by substitution of the vinyl group on carbon 2 of heme B porphyrin ring with a hydroxyethyl farnesyl side group.</text>
</comment>
<dbReference type="Proteomes" id="UP000283734">
    <property type="component" value="Unassembled WGS sequence"/>
</dbReference>
<keyword evidence="8 14" id="KW-0350">Heme biosynthesis</keyword>
<evidence type="ECO:0000256" key="5">
    <source>
        <dbReference type="ARBA" id="ARBA00022679"/>
    </source>
</evidence>
<evidence type="ECO:0000256" key="4">
    <source>
        <dbReference type="ARBA" id="ARBA00022475"/>
    </source>
</evidence>
<comment type="caution">
    <text evidence="15">The sequence shown here is derived from an EMBL/GenBank/DDBJ whole genome shotgun (WGS) entry which is preliminary data.</text>
</comment>
<dbReference type="GO" id="GO:0048034">
    <property type="term" value="P:heme O biosynthetic process"/>
    <property type="evidence" value="ECO:0007669"/>
    <property type="project" value="UniProtKB-UniRule"/>
</dbReference>
<feature type="transmembrane region" description="Helical" evidence="14">
    <location>
        <begin position="228"/>
        <end position="244"/>
    </location>
</feature>
<feature type="transmembrane region" description="Helical" evidence="14">
    <location>
        <begin position="100"/>
        <end position="123"/>
    </location>
</feature>
<dbReference type="Pfam" id="PF01040">
    <property type="entry name" value="UbiA"/>
    <property type="match status" value="1"/>
</dbReference>
<evidence type="ECO:0000256" key="10">
    <source>
        <dbReference type="ARBA" id="ARBA00030253"/>
    </source>
</evidence>
<dbReference type="UniPathway" id="UPA00834">
    <property type="reaction ID" value="UER00712"/>
</dbReference>
<feature type="transmembrane region" description="Helical" evidence="14">
    <location>
        <begin position="23"/>
        <end position="45"/>
    </location>
</feature>
<feature type="transmembrane region" description="Helical" evidence="14">
    <location>
        <begin position="154"/>
        <end position="173"/>
    </location>
</feature>
<keyword evidence="5 14" id="KW-0808">Transferase</keyword>
<dbReference type="GO" id="GO:0005886">
    <property type="term" value="C:plasma membrane"/>
    <property type="evidence" value="ECO:0007669"/>
    <property type="project" value="UniProtKB-SubCell"/>
</dbReference>
<dbReference type="InterPro" id="IPR030470">
    <property type="entry name" value="UbiA_prenylTrfase_CS"/>
</dbReference>
<comment type="miscellaneous">
    <text evidence="14">Carbon 2 of the heme B porphyrin ring is defined according to the Fischer nomenclature.</text>
</comment>
<feature type="transmembrane region" description="Helical" evidence="14">
    <location>
        <begin position="250"/>
        <end position="270"/>
    </location>
</feature>
<evidence type="ECO:0000256" key="9">
    <source>
        <dbReference type="ARBA" id="ARBA00023136"/>
    </source>
</evidence>
<evidence type="ECO:0000256" key="3">
    <source>
        <dbReference type="ARBA" id="ARBA00012292"/>
    </source>
</evidence>
<dbReference type="Gene3D" id="1.10.357.140">
    <property type="entry name" value="UbiA prenyltransferase"/>
    <property type="match status" value="1"/>
</dbReference>
<dbReference type="InterPro" id="IPR044878">
    <property type="entry name" value="UbiA_sf"/>
</dbReference>
<keyword evidence="9 14" id="KW-0472">Membrane</keyword>
<dbReference type="NCBIfam" id="TIGR01473">
    <property type="entry name" value="cyoE_ctaB"/>
    <property type="match status" value="1"/>
</dbReference>
<dbReference type="NCBIfam" id="NF003349">
    <property type="entry name" value="PRK04375.1-2"/>
    <property type="match status" value="1"/>
</dbReference>
<comment type="subcellular location">
    <subcellularLocation>
        <location evidence="1 14">Cell membrane</location>
        <topology evidence="1 14">Multi-pass membrane protein</topology>
    </subcellularLocation>
</comment>
<dbReference type="HAMAP" id="MF_00154">
    <property type="entry name" value="CyoE_CtaB"/>
    <property type="match status" value="1"/>
</dbReference>
<evidence type="ECO:0000256" key="14">
    <source>
        <dbReference type="HAMAP-Rule" id="MF_00154"/>
    </source>
</evidence>
<evidence type="ECO:0000256" key="8">
    <source>
        <dbReference type="ARBA" id="ARBA00023133"/>
    </source>
</evidence>
<dbReference type="PANTHER" id="PTHR43448:SF7">
    <property type="entry name" value="4-HYDROXYBENZOATE SOLANESYLTRANSFERASE"/>
    <property type="match status" value="1"/>
</dbReference>
<evidence type="ECO:0000313" key="15">
    <source>
        <dbReference type="EMBL" id="RJG17232.1"/>
    </source>
</evidence>
<dbReference type="GO" id="GO:0008495">
    <property type="term" value="F:protoheme IX farnesyltransferase activity"/>
    <property type="evidence" value="ECO:0007669"/>
    <property type="project" value="UniProtKB-UniRule"/>
</dbReference>
<dbReference type="FunFam" id="1.10.357.140:FF:000001">
    <property type="entry name" value="Protoheme IX farnesyltransferase"/>
    <property type="match status" value="1"/>
</dbReference>
<evidence type="ECO:0000256" key="11">
    <source>
        <dbReference type="ARBA" id="ARBA00040810"/>
    </source>
</evidence>
<evidence type="ECO:0000256" key="7">
    <source>
        <dbReference type="ARBA" id="ARBA00022989"/>
    </source>
</evidence>
<name>A0A418XWP9_9GAMM</name>
<feature type="transmembrane region" description="Helical" evidence="14">
    <location>
        <begin position="282"/>
        <end position="299"/>
    </location>
</feature>
<dbReference type="EC" id="2.5.1.141" evidence="3 14"/>
<evidence type="ECO:0000256" key="2">
    <source>
        <dbReference type="ARBA" id="ARBA00004919"/>
    </source>
</evidence>
<keyword evidence="16" id="KW-1185">Reference proteome</keyword>
<keyword evidence="6 14" id="KW-0812">Transmembrane</keyword>
<accession>A0A418XWP9</accession>
<comment type="pathway">
    <text evidence="2 14">Porphyrin-containing compound metabolism; heme O biosynthesis; heme O from protoheme: step 1/1.</text>
</comment>
<organism evidence="15 16">
    <name type="scientific">Alcanivorax profundi</name>
    <dbReference type="NCBI Taxonomy" id="2338368"/>
    <lineage>
        <taxon>Bacteria</taxon>
        <taxon>Pseudomonadati</taxon>
        <taxon>Pseudomonadota</taxon>
        <taxon>Gammaproteobacteria</taxon>
        <taxon>Oceanospirillales</taxon>
        <taxon>Alcanivoracaceae</taxon>
        <taxon>Alcanivorax</taxon>
    </lineage>
</organism>
<feature type="transmembrane region" description="Helical" evidence="14">
    <location>
        <begin position="57"/>
        <end position="79"/>
    </location>
</feature>
<evidence type="ECO:0000256" key="12">
    <source>
        <dbReference type="ARBA" id="ARBA00042475"/>
    </source>
</evidence>
<dbReference type="EMBL" id="QYYA01000003">
    <property type="protein sequence ID" value="RJG17232.1"/>
    <property type="molecule type" value="Genomic_DNA"/>
</dbReference>
<sequence length="316" mass="35010">MRHTQSATGRSKIMSDTTTWRDYLALTKPGVVMLLMVTAVAGMFLATDPPGMVPLDIFIPSFIGLTLAMMSSAAINQIMDQKIDAIMTRTEKRPLVAGKLSPKAAITFAVLLAAASMVMLYFLVNPLTAWLTLFGFVGYAFIYTLYLKRATPQNIVIGGIAGAIPPLLGWAAVTGDVHPYAWLLVLIIFVWTPPHFWALAIHRKDEYAKADIPMLPVTHGIPFTRESVLYYTILLFICTLLPYLTGMSDLIYLLAALILGLVFLYHAVRLRFSDDPKLPMKTFGYSITYLFALFTALLVDHYLPVKPTDVAIWLGA</sequence>
<reference evidence="15 16" key="1">
    <citation type="submission" date="2018-09" db="EMBL/GenBank/DDBJ databases">
        <title>Alcanivorax profundi sp. nov., isolated from 1000 m-depth seawater of the Mariana Trench.</title>
        <authorList>
            <person name="Liu J."/>
        </authorList>
    </citation>
    <scope>NUCLEOTIDE SEQUENCE [LARGE SCALE GENOMIC DNA]</scope>
    <source>
        <strain evidence="15 16">MTEO17</strain>
    </source>
</reference>
<dbReference type="InterPro" id="IPR000537">
    <property type="entry name" value="UbiA_prenyltransferase"/>
</dbReference>
<feature type="transmembrane region" description="Helical" evidence="14">
    <location>
        <begin position="179"/>
        <end position="200"/>
    </location>
</feature>